<dbReference type="AlphaFoldDB" id="C9YAY3"/>
<accession>C9YAY3</accession>
<reference evidence="1" key="1">
    <citation type="journal article" date="2010" name="Nature">
        <title>The dynamic genome of Hydra.</title>
        <authorList>
            <person name="Chapman J.A."/>
            <person name="Kirkness E.F."/>
            <person name="Simakov O."/>
            <person name="Hampson S.E."/>
            <person name="Mitros T."/>
            <person name="Weinmaier T."/>
            <person name="Rattei T."/>
            <person name="Balasubramanian P.G."/>
            <person name="Borman J."/>
            <person name="Busam D."/>
            <person name="Disbennett K."/>
            <person name="Pfannkoch C."/>
            <person name="Sumin N."/>
            <person name="Sutton G."/>
            <person name="Viswanathan L."/>
            <person name="Walenz B."/>
            <person name="Goodstein D.M."/>
            <person name="Hellsten U."/>
            <person name="Kawashima T."/>
            <person name="Prochnik S.E."/>
            <person name="Putnam N.H."/>
            <person name="Shu S."/>
            <person name="Blumberg B."/>
            <person name="Dana C.E."/>
            <person name="Gee L."/>
            <person name="Kibler D.F."/>
            <person name="Law L."/>
            <person name="Lindgens D."/>
            <person name="Martinez D.E."/>
            <person name="Peng J."/>
            <person name="Wigge P.A."/>
            <person name="Bertulat B."/>
            <person name="Guder C."/>
            <person name="Nakamura Y."/>
            <person name="Ozbek S."/>
            <person name="Watanabe H."/>
            <person name="Khalturin K."/>
            <person name="Hemmrich G."/>
            <person name="Franke A."/>
            <person name="Augustin R."/>
            <person name="Fraune S."/>
            <person name="Hayakawa E."/>
            <person name="Hayakawa S."/>
            <person name="Hirose M."/>
            <person name="Hwang J."/>
            <person name="Ikeo K."/>
            <person name="Nishimiya-Fujisawa C."/>
            <person name="Ogura A."/>
            <person name="Takahashi T."/>
            <person name="Steinmetz P.R."/>
            <person name="Zhang X."/>
            <person name="Aufschnaiter R."/>
            <person name="Eder M.K."/>
            <person name="Gorny A.K."/>
            <person name="Salvenmoser W."/>
            <person name="Heimberg A.M."/>
            <person name="Wheeler B.M."/>
            <person name="Peterson K.J."/>
            <person name="Boettger A."/>
            <person name="Tischler P."/>
            <person name="Wolf A."/>
            <person name="Gojobori T."/>
            <person name="Remington K.A."/>
            <person name="Strausberg R.L."/>
            <person name="Venter J."/>
            <person name="Technau U."/>
            <person name="Hobmayer B."/>
            <person name="Bosch T.C."/>
            <person name="Holstein T.W."/>
            <person name="Fujisawa T."/>
            <person name="Bode H.R."/>
            <person name="David C.N."/>
            <person name="Rokhsar D.S."/>
            <person name="Steele R.E."/>
        </authorList>
    </citation>
    <scope>NUCLEOTIDE SEQUENCE</scope>
</reference>
<dbReference type="SUPFAM" id="SSF82171">
    <property type="entry name" value="DPP6 N-terminal domain-like"/>
    <property type="match status" value="1"/>
</dbReference>
<evidence type="ECO:0000313" key="1">
    <source>
        <dbReference type="EMBL" id="CBA29575.1"/>
    </source>
</evidence>
<protein>
    <submittedName>
        <fullName evidence="1">Uncharacterized protein</fullName>
    </submittedName>
</protein>
<proteinExistence type="predicted"/>
<gene>
    <name evidence="1" type="ORF">Csp_A12840</name>
</gene>
<organism evidence="1">
    <name type="scientific">Curvibacter symbiont subsp. Hydra magnipapillata</name>
    <dbReference type="NCBI Taxonomy" id="667019"/>
    <lineage>
        <taxon>Bacteria</taxon>
        <taxon>Pseudomonadati</taxon>
        <taxon>Pseudomonadota</taxon>
        <taxon>Betaproteobacteria</taxon>
        <taxon>Burkholderiales</taxon>
        <taxon>Comamonadaceae</taxon>
        <taxon>Curvibacter</taxon>
    </lineage>
</organism>
<name>C9YAY3_CURXX</name>
<sequence length="315" mass="35971">MTCFHTMKLKITSLLLAIALLLLSGCSDFEPLARPEIRSNAQLSISPSGNLVFLFRREPGKYSKMDGHLFSVENGISQRVREVTLPEEVWSTSWAYEEDQLLVAGVESGENILWKIDVFTDKRTVVYRGKQPLNFLHEFTPGRYIFLEAYGVSSGRTYSTWQVLENGTKRQLYDRPFNAAAHISKIDDFLFLYPPDKILMTIEGKFPGFPNGVLDRMPWSLDCQKDKTTMCWQTYLDNYNGKFYPGTMEMIGDEGRCKVPGIWIQEAGTALSRNGKTVVFHSIKDRETKERGIFLARFAPETCLVHEIPLNRTSP</sequence>
<dbReference type="EMBL" id="FN543104">
    <property type="protein sequence ID" value="CBA29575.1"/>
    <property type="molecule type" value="Genomic_DNA"/>
</dbReference>